<gene>
    <name evidence="1" type="ORF">PhaeoP97_03733</name>
</gene>
<dbReference type="Proteomes" id="UP000183859">
    <property type="component" value="Plasmid pP97_a"/>
</dbReference>
<sequence>MWVTSRHKPSQSSRSRITTIPMRFAPHTLPRLAMVFALMLAMASSGFAHSFNRAEASADYADFVAAGGSLSDLCGGSIDPNHATPAKCEACRLVAAAVIPSHPTGLGLISARRPAARARLAEPLRQARWLDPSHPTRAPPATLASYY</sequence>
<evidence type="ECO:0000313" key="1">
    <source>
        <dbReference type="EMBL" id="APG49083.1"/>
    </source>
</evidence>
<name>A0A1L3IAL7_9RHOB</name>
<dbReference type="AlphaFoldDB" id="A0A1L3IAL7"/>
<dbReference type="EMBL" id="CP016365">
    <property type="protein sequence ID" value="APG49083.1"/>
    <property type="molecule type" value="Genomic_DNA"/>
</dbReference>
<dbReference type="KEGG" id="php:PhaeoP97_03733"/>
<organism evidence="1 2">
    <name type="scientific">Phaeobacter porticola</name>
    <dbReference type="NCBI Taxonomy" id="1844006"/>
    <lineage>
        <taxon>Bacteria</taxon>
        <taxon>Pseudomonadati</taxon>
        <taxon>Pseudomonadota</taxon>
        <taxon>Alphaproteobacteria</taxon>
        <taxon>Rhodobacterales</taxon>
        <taxon>Roseobacteraceae</taxon>
        <taxon>Phaeobacter</taxon>
    </lineage>
</organism>
<proteinExistence type="predicted"/>
<keyword evidence="1" id="KW-0614">Plasmid</keyword>
<geneLocation type="plasmid" evidence="2">
    <name>pp97_a</name>
</geneLocation>
<reference evidence="2" key="1">
    <citation type="submission" date="2016-07" db="EMBL/GenBank/DDBJ databases">
        <title>Phaeobacter portensis sp. nov., a tropodithietic acid producing bacterium isolated from a German harbor.</title>
        <authorList>
            <person name="Freese H.M."/>
            <person name="Bunk B."/>
            <person name="Breider S."/>
            <person name="Brinkhoff T."/>
        </authorList>
    </citation>
    <scope>NUCLEOTIDE SEQUENCE [LARGE SCALE GENOMIC DNA]</scope>
    <source>
        <strain evidence="2">P97</strain>
        <plasmid evidence="2">pp97_a</plasmid>
    </source>
</reference>
<protein>
    <submittedName>
        <fullName evidence="1">Uncharacterized protein</fullName>
    </submittedName>
</protein>
<keyword evidence="2" id="KW-1185">Reference proteome</keyword>
<accession>A0A1L3IAL7</accession>
<evidence type="ECO:0000313" key="2">
    <source>
        <dbReference type="Proteomes" id="UP000183859"/>
    </source>
</evidence>